<name>A0AAW9QKW5_9CHRO</name>
<evidence type="ECO:0000256" key="6">
    <source>
        <dbReference type="SAM" id="Phobius"/>
    </source>
</evidence>
<evidence type="ECO:0000313" key="7">
    <source>
        <dbReference type="EMBL" id="MEG3438435.1"/>
    </source>
</evidence>
<dbReference type="SUPFAM" id="SSF54523">
    <property type="entry name" value="Pili subunits"/>
    <property type="match status" value="1"/>
</dbReference>
<dbReference type="GO" id="GO:0015627">
    <property type="term" value="C:type II protein secretion system complex"/>
    <property type="evidence" value="ECO:0007669"/>
    <property type="project" value="InterPro"/>
</dbReference>
<dbReference type="InterPro" id="IPR045584">
    <property type="entry name" value="Pilin-like"/>
</dbReference>
<feature type="transmembrane region" description="Helical" evidence="6">
    <location>
        <begin position="25"/>
        <end position="48"/>
    </location>
</feature>
<dbReference type="GO" id="GO:0016020">
    <property type="term" value="C:membrane"/>
    <property type="evidence" value="ECO:0007669"/>
    <property type="project" value="UniProtKB-SubCell"/>
</dbReference>
<comment type="subcellular location">
    <subcellularLocation>
        <location evidence="1">Membrane</location>
        <topology evidence="1">Single-pass membrane protein</topology>
    </subcellularLocation>
</comment>
<dbReference type="RefSeq" id="WP_332865916.1">
    <property type="nucleotide sequence ID" value="NZ_JBAFSM010000028.1"/>
</dbReference>
<dbReference type="InterPro" id="IPR000983">
    <property type="entry name" value="Bac_GSPG_pilin"/>
</dbReference>
<dbReference type="InterPro" id="IPR012902">
    <property type="entry name" value="N_methyl_site"/>
</dbReference>
<dbReference type="GO" id="GO:0015628">
    <property type="term" value="P:protein secretion by the type II secretion system"/>
    <property type="evidence" value="ECO:0007669"/>
    <property type="project" value="InterPro"/>
</dbReference>
<dbReference type="Gene3D" id="3.30.700.10">
    <property type="entry name" value="Glycoprotein, Type 4 Pilin"/>
    <property type="match status" value="1"/>
</dbReference>
<dbReference type="Proteomes" id="UP001328733">
    <property type="component" value="Unassembled WGS sequence"/>
</dbReference>
<evidence type="ECO:0000256" key="4">
    <source>
        <dbReference type="ARBA" id="ARBA00022989"/>
    </source>
</evidence>
<accession>A0AAW9QKW5</accession>
<evidence type="ECO:0000256" key="5">
    <source>
        <dbReference type="ARBA" id="ARBA00023136"/>
    </source>
</evidence>
<keyword evidence="3 6" id="KW-0812">Transmembrane</keyword>
<proteinExistence type="predicted"/>
<evidence type="ECO:0000313" key="8">
    <source>
        <dbReference type="Proteomes" id="UP001328733"/>
    </source>
</evidence>
<evidence type="ECO:0000256" key="1">
    <source>
        <dbReference type="ARBA" id="ARBA00004167"/>
    </source>
</evidence>
<dbReference type="AlphaFoldDB" id="A0AAW9QKW5"/>
<dbReference type="EMBL" id="JBAFSM010000028">
    <property type="protein sequence ID" value="MEG3438435.1"/>
    <property type="molecule type" value="Genomic_DNA"/>
</dbReference>
<keyword evidence="8" id="KW-1185">Reference proteome</keyword>
<keyword evidence="2" id="KW-0488">Methylation</keyword>
<organism evidence="7 8">
    <name type="scientific">Pannus brasiliensis CCIBt3594</name>
    <dbReference type="NCBI Taxonomy" id="1427578"/>
    <lineage>
        <taxon>Bacteria</taxon>
        <taxon>Bacillati</taxon>
        <taxon>Cyanobacteriota</taxon>
        <taxon>Cyanophyceae</taxon>
        <taxon>Oscillatoriophycideae</taxon>
        <taxon>Chroococcales</taxon>
        <taxon>Microcystaceae</taxon>
        <taxon>Pannus</taxon>
    </lineage>
</organism>
<dbReference type="PANTHER" id="PTHR30093">
    <property type="entry name" value="GENERAL SECRETION PATHWAY PROTEIN G"/>
    <property type="match status" value="1"/>
</dbReference>
<evidence type="ECO:0000256" key="3">
    <source>
        <dbReference type="ARBA" id="ARBA00022692"/>
    </source>
</evidence>
<sequence>MYSRHLHFWLARYRSPSGKNGTEGFTLLEILIVTVFIGILAALAFPAYQRWIDKTRYANARTQMNCMAKDLQIYKLERGFFPADTSRNIPPDGITCFYTQNSGQVPFNSMYDYENYSASGGRYIQITFLGKNGQKEYPSNATLYTTPGFYDHGEDDLVFSLGIN</sequence>
<gene>
    <name evidence="7" type="ORF">V0288_14990</name>
</gene>
<dbReference type="NCBIfam" id="TIGR02532">
    <property type="entry name" value="IV_pilin_GFxxxE"/>
    <property type="match status" value="1"/>
</dbReference>
<dbReference type="PROSITE" id="PS00409">
    <property type="entry name" value="PROKAR_NTER_METHYL"/>
    <property type="match status" value="1"/>
</dbReference>
<dbReference type="PRINTS" id="PR00813">
    <property type="entry name" value="BCTERIALGSPG"/>
</dbReference>
<comment type="caution">
    <text evidence="7">The sequence shown here is derived from an EMBL/GenBank/DDBJ whole genome shotgun (WGS) entry which is preliminary data.</text>
</comment>
<dbReference type="PANTHER" id="PTHR30093:SF44">
    <property type="entry name" value="TYPE II SECRETION SYSTEM CORE PROTEIN G"/>
    <property type="match status" value="1"/>
</dbReference>
<evidence type="ECO:0000256" key="2">
    <source>
        <dbReference type="ARBA" id="ARBA00022481"/>
    </source>
</evidence>
<protein>
    <submittedName>
        <fullName evidence="7">Prepilin-type N-terminal cleavage/methylation domain-containing protein</fullName>
    </submittedName>
</protein>
<reference evidence="7 8" key="1">
    <citation type="submission" date="2024-01" db="EMBL/GenBank/DDBJ databases">
        <title>Genomic insights into the taxonomy and metabolism of the cyanobacterium Pannus brasiliensis CCIBt3594.</title>
        <authorList>
            <person name="Machado M."/>
            <person name="Botero N.B."/>
            <person name="Andreote A.P.D."/>
            <person name="Feitosa A.M.T."/>
            <person name="Popin R."/>
            <person name="Sivonen K."/>
            <person name="Fiore M.F."/>
        </authorList>
    </citation>
    <scope>NUCLEOTIDE SEQUENCE [LARGE SCALE GENOMIC DNA]</scope>
    <source>
        <strain evidence="7 8">CCIBt3594</strain>
    </source>
</reference>
<keyword evidence="4 6" id="KW-1133">Transmembrane helix</keyword>
<keyword evidence="5 6" id="KW-0472">Membrane</keyword>